<reference evidence="2 4" key="1">
    <citation type="submission" date="2016-10" db="EMBL/GenBank/DDBJ databases">
        <authorList>
            <person name="de Groot N.N."/>
        </authorList>
    </citation>
    <scope>NUCLEOTIDE SEQUENCE [LARGE SCALE GENOMIC DNA]</scope>
    <source>
        <strain evidence="2 4">DSM 29619</strain>
    </source>
</reference>
<evidence type="ECO:0000313" key="2">
    <source>
        <dbReference type="EMBL" id="SFD28716.1"/>
    </source>
</evidence>
<feature type="non-terminal residue" evidence="2">
    <location>
        <position position="1"/>
    </location>
</feature>
<dbReference type="EMBL" id="FOLX01000004">
    <property type="protein sequence ID" value="SFD19887.1"/>
    <property type="molecule type" value="Genomic_DNA"/>
</dbReference>
<dbReference type="EMBL" id="FOLX01000010">
    <property type="protein sequence ID" value="SFD29297.1"/>
    <property type="molecule type" value="Genomic_DNA"/>
</dbReference>
<name>A0A1I1R2X4_9RHOB</name>
<keyword evidence="4" id="KW-1185">Reference proteome</keyword>
<organism evidence="2 4">
    <name type="scientific">Pseudooceanicola nitratireducens</name>
    <dbReference type="NCBI Taxonomy" id="517719"/>
    <lineage>
        <taxon>Bacteria</taxon>
        <taxon>Pseudomonadati</taxon>
        <taxon>Pseudomonadota</taxon>
        <taxon>Alphaproteobacteria</taxon>
        <taxon>Rhodobacterales</taxon>
        <taxon>Paracoccaceae</taxon>
        <taxon>Pseudooceanicola</taxon>
    </lineage>
</organism>
<dbReference type="EMBL" id="FOLX01000009">
    <property type="protein sequence ID" value="SFD28716.1"/>
    <property type="molecule type" value="Genomic_DNA"/>
</dbReference>
<proteinExistence type="predicted"/>
<dbReference type="AlphaFoldDB" id="A0A1I1R2X4"/>
<sequence length="41" mass="4389">GADYYTLTIRDHGFNANLGKAANQDDLSLQAVIPWGPKDAA</sequence>
<protein>
    <submittedName>
        <fullName evidence="2">Uncharacterized protein</fullName>
    </submittedName>
</protein>
<gene>
    <name evidence="1" type="ORF">SAMN05421762_3563</name>
    <name evidence="2" type="ORF">SAMN05421762_3890</name>
    <name evidence="3" type="ORF">SAMN05421762_3907</name>
</gene>
<accession>A0A1I1R2X4</accession>
<dbReference type="Proteomes" id="UP000231644">
    <property type="component" value="Unassembled WGS sequence"/>
</dbReference>
<evidence type="ECO:0000313" key="3">
    <source>
        <dbReference type="EMBL" id="SFD29297.1"/>
    </source>
</evidence>
<evidence type="ECO:0000313" key="1">
    <source>
        <dbReference type="EMBL" id="SFD19887.1"/>
    </source>
</evidence>
<evidence type="ECO:0000313" key="4">
    <source>
        <dbReference type="Proteomes" id="UP000231644"/>
    </source>
</evidence>